<protein>
    <recommendedName>
        <fullName evidence="6">GMP synthase C-terminal domain-containing protein</fullName>
    </recommendedName>
</protein>
<dbReference type="PANTHER" id="PTHR11922:SF2">
    <property type="entry name" value="GMP SYNTHASE [GLUTAMINE-HYDROLYZING]"/>
    <property type="match status" value="1"/>
</dbReference>
<proteinExistence type="predicted"/>
<evidence type="ECO:0000256" key="1">
    <source>
        <dbReference type="ARBA" id="ARBA00022598"/>
    </source>
</evidence>
<dbReference type="PANTHER" id="PTHR11922">
    <property type="entry name" value="GMP SYNTHASE-RELATED"/>
    <property type="match status" value="1"/>
</dbReference>
<keyword evidence="3" id="KW-0332">GMP biosynthesis</keyword>
<dbReference type="SUPFAM" id="SSF54810">
    <property type="entry name" value="GMP synthetase C-terminal dimerisation domain"/>
    <property type="match status" value="1"/>
</dbReference>
<dbReference type="Gene3D" id="3.30.300.10">
    <property type="match status" value="2"/>
</dbReference>
<keyword evidence="2" id="KW-0547">Nucleotide-binding</keyword>
<keyword evidence="8" id="KW-1185">Reference proteome</keyword>
<evidence type="ECO:0000256" key="4">
    <source>
        <dbReference type="ARBA" id="ARBA00022755"/>
    </source>
</evidence>
<keyword evidence="5" id="KW-0067">ATP-binding</keyword>
<dbReference type="Pfam" id="PF00958">
    <property type="entry name" value="GMP_synt_C"/>
    <property type="match status" value="1"/>
</dbReference>
<dbReference type="EMBL" id="CAUYUJ010018306">
    <property type="protein sequence ID" value="CAK0882555.1"/>
    <property type="molecule type" value="Genomic_DNA"/>
</dbReference>
<keyword evidence="4" id="KW-0658">Purine biosynthesis</keyword>
<name>A0ABN9WCE2_9DINO</name>
<dbReference type="Proteomes" id="UP001189429">
    <property type="component" value="Unassembled WGS sequence"/>
</dbReference>
<dbReference type="InterPro" id="IPR001674">
    <property type="entry name" value="GMP_synth_C"/>
</dbReference>
<evidence type="ECO:0000313" key="8">
    <source>
        <dbReference type="Proteomes" id="UP001189429"/>
    </source>
</evidence>
<keyword evidence="1" id="KW-0436">Ligase</keyword>
<reference evidence="7" key="1">
    <citation type="submission" date="2023-10" db="EMBL/GenBank/DDBJ databases">
        <authorList>
            <person name="Chen Y."/>
            <person name="Shah S."/>
            <person name="Dougan E. K."/>
            <person name="Thang M."/>
            <person name="Chan C."/>
        </authorList>
    </citation>
    <scope>NUCLEOTIDE SEQUENCE [LARGE SCALE GENOMIC DNA]</scope>
</reference>
<evidence type="ECO:0000259" key="6">
    <source>
        <dbReference type="Pfam" id="PF00958"/>
    </source>
</evidence>
<feature type="domain" description="GMP synthase C-terminal" evidence="6">
    <location>
        <begin position="80"/>
        <end position="171"/>
    </location>
</feature>
<organism evidence="7 8">
    <name type="scientific">Prorocentrum cordatum</name>
    <dbReference type="NCBI Taxonomy" id="2364126"/>
    <lineage>
        <taxon>Eukaryota</taxon>
        <taxon>Sar</taxon>
        <taxon>Alveolata</taxon>
        <taxon>Dinophyceae</taxon>
        <taxon>Prorocentrales</taxon>
        <taxon>Prorocentraceae</taxon>
        <taxon>Prorocentrum</taxon>
    </lineage>
</organism>
<comment type="caution">
    <text evidence="7">The sequence shown here is derived from an EMBL/GenBank/DDBJ whole genome shotgun (WGS) entry which is preliminary data.</text>
</comment>
<evidence type="ECO:0000256" key="5">
    <source>
        <dbReference type="ARBA" id="ARBA00022840"/>
    </source>
</evidence>
<feature type="non-terminal residue" evidence="7">
    <location>
        <position position="1"/>
    </location>
</feature>
<gene>
    <name evidence="7" type="ORF">PCOR1329_LOCUS65029</name>
</gene>
<sequence length="172" mass="18674">GDGRTYSYPCVLSGPAEPDWAQLFEIARLIPKVCHNVNRVCFAFGGPAPGPYTTITPTLPCRATLDQLRAADDVVNRGLIKADLTTKLSQVPVVSFPVDFSPTNGSATSKRSIAIRTFITNDFMTGVPAQPGTDYMPKQVLKDMVEAILKVEGISRVVYDLTSKPPGTTEWE</sequence>
<evidence type="ECO:0000256" key="3">
    <source>
        <dbReference type="ARBA" id="ARBA00022749"/>
    </source>
</evidence>
<accession>A0ABN9WCE2</accession>
<evidence type="ECO:0000313" key="7">
    <source>
        <dbReference type="EMBL" id="CAK0882555.1"/>
    </source>
</evidence>
<evidence type="ECO:0000256" key="2">
    <source>
        <dbReference type="ARBA" id="ARBA00022741"/>
    </source>
</evidence>